<reference evidence="7" key="2">
    <citation type="submission" date="2014-07" db="EMBL/GenBank/DDBJ databases">
        <authorList>
            <person name="Hull J."/>
        </authorList>
    </citation>
    <scope>NUCLEOTIDE SEQUENCE</scope>
</reference>
<dbReference type="PANTHER" id="PTHR12327">
    <property type="entry name" value="ALPHA-TUBULIN N-ACETYLTRANSFERASE 1"/>
    <property type="match status" value="1"/>
</dbReference>
<dbReference type="InterPro" id="IPR038746">
    <property type="entry name" value="Atat"/>
</dbReference>
<dbReference type="PROSITE" id="PS51730">
    <property type="entry name" value="GNAT_ATAT"/>
    <property type="match status" value="1"/>
</dbReference>
<evidence type="ECO:0000256" key="3">
    <source>
        <dbReference type="HAMAP-Rule" id="MF_03130"/>
    </source>
</evidence>
<dbReference type="SUPFAM" id="SSF55729">
    <property type="entry name" value="Acyl-CoA N-acyltransferases (Nat)"/>
    <property type="match status" value="1"/>
</dbReference>
<feature type="domain" description="N-acetyltransferase" evidence="4">
    <location>
        <begin position="1"/>
        <end position="189"/>
    </location>
</feature>
<dbReference type="GO" id="GO:0019799">
    <property type="term" value="F:tubulin N-acetyltransferase activity"/>
    <property type="evidence" value="ECO:0007669"/>
    <property type="project" value="UniProtKB-UniRule"/>
</dbReference>
<reference evidence="7" key="1">
    <citation type="journal article" date="2014" name="PLoS ONE">
        <title>Transcriptome-Based Identification of ABC Transporters in the Western Tarnished Plant Bug Lygus hesperus.</title>
        <authorList>
            <person name="Hull J.J."/>
            <person name="Chaney K."/>
            <person name="Geib S.M."/>
            <person name="Fabrick J.A."/>
            <person name="Brent C.S."/>
            <person name="Walsh D."/>
            <person name="Lavine L.C."/>
        </authorList>
    </citation>
    <scope>NUCLEOTIDE SEQUENCE</scope>
</reference>
<evidence type="ECO:0000313" key="7">
    <source>
        <dbReference type="EMBL" id="JAG15485.1"/>
    </source>
</evidence>
<proteinExistence type="inferred from homology"/>
<keyword evidence="1 3" id="KW-0808">Transferase</keyword>
<evidence type="ECO:0000259" key="4">
    <source>
        <dbReference type="PROSITE" id="PS51730"/>
    </source>
</evidence>
<feature type="site" description="Crucial for catalytic activity" evidence="3">
    <location>
        <position position="57"/>
    </location>
</feature>
<comment type="similarity">
    <text evidence="3">Belongs to the acetyltransferase ATAT1 family.</text>
</comment>
<dbReference type="CDD" id="cd04301">
    <property type="entry name" value="NAT_SF"/>
    <property type="match status" value="1"/>
</dbReference>
<protein>
    <recommendedName>
        <fullName evidence="3">Alpha-tubulin N-acetyltransferase</fullName>
        <shortName evidence="3">Alpha-TAT</shortName>
        <shortName evidence="3">TAT</shortName>
        <ecNumber evidence="3">2.3.1.108</ecNumber>
    </recommendedName>
    <alternativeName>
        <fullName evidence="3">Acetyltransferase mec-17 homolog</fullName>
    </alternativeName>
</protein>
<dbReference type="EMBL" id="GBHO01039326">
    <property type="protein sequence ID" value="JAG04278.1"/>
    <property type="molecule type" value="Transcribed_RNA"/>
</dbReference>
<dbReference type="GO" id="GO:0070507">
    <property type="term" value="P:regulation of microtubule cytoskeleton organization"/>
    <property type="evidence" value="ECO:0007669"/>
    <property type="project" value="UniProtKB-UniRule"/>
</dbReference>
<dbReference type="AlphaFoldDB" id="A0A0A9XEG0"/>
<dbReference type="EC" id="2.3.1.108" evidence="3"/>
<dbReference type="InterPro" id="IPR007965">
    <property type="entry name" value="GNAT_ATAT"/>
</dbReference>
<accession>A0A0A9XEG0</accession>
<sequence>MNFKYPLRTIFKQDITKVTNTLLPEDFTTADKSTLRIASDVVINILDEMGIASAKAQDLQKPITSWEKLRNSDHMVYILVDTEGDPTGNGYVLGILKVGKKNLYVFDLDGECHERNSLCVLDFYIHESVQRTGLGKKLFEHMLEEQDISPDKLAIDRPSHKFLLFLQKHYGLSDVVSQSNNFAVFTGFFDKNSRAFREHKSTHQDVPRKDHDFITNIPSNQENNHSTALSLSTSDYSTGCNRNDYQNSGRHAAFKRESTIGQCVGADVPKE</sequence>
<dbReference type="HAMAP" id="MF_03130">
    <property type="entry name" value="mec17"/>
    <property type="match status" value="1"/>
</dbReference>
<dbReference type="GO" id="GO:0048666">
    <property type="term" value="P:neuron development"/>
    <property type="evidence" value="ECO:0007669"/>
    <property type="project" value="UniProtKB-UniRule"/>
</dbReference>
<gene>
    <name evidence="7" type="ORF">CM83_80085</name>
    <name evidence="5" type="ORF">CM83_80102</name>
    <name evidence="6" type="ORF">CM83_80107</name>
</gene>
<evidence type="ECO:0000256" key="1">
    <source>
        <dbReference type="ARBA" id="ARBA00022679"/>
    </source>
</evidence>
<dbReference type="InterPro" id="IPR016181">
    <property type="entry name" value="Acyl_CoA_acyltransferase"/>
</dbReference>
<dbReference type="GO" id="GO:0005874">
    <property type="term" value="C:microtubule"/>
    <property type="evidence" value="ECO:0007669"/>
    <property type="project" value="InterPro"/>
</dbReference>
<organism evidence="7">
    <name type="scientific">Lygus hesperus</name>
    <name type="common">Western plant bug</name>
    <dbReference type="NCBI Taxonomy" id="30085"/>
    <lineage>
        <taxon>Eukaryota</taxon>
        <taxon>Metazoa</taxon>
        <taxon>Ecdysozoa</taxon>
        <taxon>Arthropoda</taxon>
        <taxon>Hexapoda</taxon>
        <taxon>Insecta</taxon>
        <taxon>Pterygota</taxon>
        <taxon>Neoptera</taxon>
        <taxon>Paraneoptera</taxon>
        <taxon>Hemiptera</taxon>
        <taxon>Heteroptera</taxon>
        <taxon>Panheteroptera</taxon>
        <taxon>Cimicomorpha</taxon>
        <taxon>Miridae</taxon>
        <taxon>Mirini</taxon>
        <taxon>Lygus</taxon>
    </lineage>
</organism>
<dbReference type="Pfam" id="PF05301">
    <property type="entry name" value="Acetyltransf_16"/>
    <property type="match status" value="1"/>
</dbReference>
<dbReference type="EMBL" id="GBHO01039323">
    <property type="protein sequence ID" value="JAG04281.1"/>
    <property type="molecule type" value="Transcribed_RNA"/>
</dbReference>
<evidence type="ECO:0000313" key="5">
    <source>
        <dbReference type="EMBL" id="JAG04278.1"/>
    </source>
</evidence>
<comment type="catalytic activity">
    <reaction evidence="3">
        <text>L-lysyl-[alpha-tubulin] + acetyl-CoA = N(6)-acetyl-L-lysyl-[alpha-tubulin] + CoA + H(+)</text>
        <dbReference type="Rhea" id="RHEA:15277"/>
        <dbReference type="Rhea" id="RHEA-COMP:11278"/>
        <dbReference type="Rhea" id="RHEA-COMP:11279"/>
        <dbReference type="ChEBI" id="CHEBI:15378"/>
        <dbReference type="ChEBI" id="CHEBI:29969"/>
        <dbReference type="ChEBI" id="CHEBI:57287"/>
        <dbReference type="ChEBI" id="CHEBI:57288"/>
        <dbReference type="ChEBI" id="CHEBI:61930"/>
        <dbReference type="EC" id="2.3.1.108"/>
    </reaction>
</comment>
<feature type="binding site" evidence="3">
    <location>
        <begin position="123"/>
        <end position="136"/>
    </location>
    <ligand>
        <name>acetyl-CoA</name>
        <dbReference type="ChEBI" id="CHEBI:57288"/>
    </ligand>
</feature>
<evidence type="ECO:0000256" key="2">
    <source>
        <dbReference type="ARBA" id="ARBA00023315"/>
    </source>
</evidence>
<dbReference type="Gene3D" id="3.40.630.30">
    <property type="match status" value="1"/>
</dbReference>
<dbReference type="EMBL" id="GBHO01028119">
    <property type="protein sequence ID" value="JAG15485.1"/>
    <property type="molecule type" value="Transcribed_RNA"/>
</dbReference>
<name>A0A0A9XEG0_LYGHE</name>
<dbReference type="PANTHER" id="PTHR12327:SF0">
    <property type="entry name" value="ALPHA-TUBULIN N-ACETYLTRANSFERASE 1"/>
    <property type="match status" value="1"/>
</dbReference>
<keyword evidence="2 3" id="KW-0012">Acyltransferase</keyword>
<comment type="function">
    <text evidence="3">Specifically acetylates 'Lys-40' in alpha-tubulin on the lumenal side of microtubules. Promotes microtubule destabilization and accelerates microtubule dynamics; this activity may be independent of acetylation activity. Acetylates alpha-tubulin with a slow enzymatic rate, due to a catalytic site that is not optimized for acetyl transfer. Enters the microtubule through each end and diffuses quickly throughout the lumen of microtubules. Acetylates only long/old microtubules because of its slow acetylation rate since it does not have time to act on dynamically unstable microtubules before the enzyme is released.</text>
</comment>
<evidence type="ECO:0000313" key="6">
    <source>
        <dbReference type="EMBL" id="JAG04281.1"/>
    </source>
</evidence>
<feature type="binding site" evidence="3">
    <location>
        <begin position="159"/>
        <end position="168"/>
    </location>
    <ligand>
        <name>acetyl-CoA</name>
        <dbReference type="ChEBI" id="CHEBI:57288"/>
    </ligand>
</feature>